<gene>
    <name evidence="11" type="primary">AUR3</name>
    <name evidence="11" type="ORF">SNEC2469_LOCUS9655</name>
</gene>
<proteinExistence type="predicted"/>
<dbReference type="PROSITE" id="PS50011">
    <property type="entry name" value="PROTEIN_KINASE_DOM"/>
    <property type="match status" value="1"/>
</dbReference>
<evidence type="ECO:0000313" key="11">
    <source>
        <dbReference type="EMBL" id="CAE7364291.1"/>
    </source>
</evidence>
<evidence type="ECO:0000256" key="7">
    <source>
        <dbReference type="PIRSR" id="PIRSR630616-2"/>
    </source>
</evidence>
<dbReference type="EMBL" id="CAJNJA010015588">
    <property type="protein sequence ID" value="CAE7364291.1"/>
    <property type="molecule type" value="Genomic_DNA"/>
</dbReference>
<dbReference type="GO" id="GO:0004674">
    <property type="term" value="F:protein serine/threonine kinase activity"/>
    <property type="evidence" value="ECO:0007669"/>
    <property type="project" value="UniProtKB-KW"/>
</dbReference>
<evidence type="ECO:0000256" key="6">
    <source>
        <dbReference type="PIRSR" id="PIRSR630616-1"/>
    </source>
</evidence>
<evidence type="ECO:0000256" key="8">
    <source>
        <dbReference type="PIRSR" id="PIRSR630616-3"/>
    </source>
</evidence>
<keyword evidence="3 7" id="KW-0547">Nucleotide-binding</keyword>
<feature type="compositionally biased region" description="Low complexity" evidence="9">
    <location>
        <begin position="294"/>
        <end position="310"/>
    </location>
</feature>
<feature type="binding site" evidence="7">
    <location>
        <position position="2"/>
    </location>
    <ligand>
        <name>ATP</name>
        <dbReference type="ChEBI" id="CHEBI:30616"/>
    </ligand>
</feature>
<comment type="caution">
    <text evidence="11">The sequence shown here is derived from an EMBL/GenBank/DDBJ whole genome shotgun (WGS) entry which is preliminary data.</text>
</comment>
<dbReference type="Pfam" id="PF00069">
    <property type="entry name" value="Pkinase"/>
    <property type="match status" value="1"/>
</dbReference>
<dbReference type="AlphaFoldDB" id="A0A812PXV8"/>
<keyword evidence="2" id="KW-0808">Transferase</keyword>
<feature type="region of interest" description="Disordered" evidence="9">
    <location>
        <begin position="287"/>
        <end position="319"/>
    </location>
</feature>
<evidence type="ECO:0000256" key="5">
    <source>
        <dbReference type="ARBA" id="ARBA00022840"/>
    </source>
</evidence>
<reference evidence="11" key="1">
    <citation type="submission" date="2021-02" db="EMBL/GenBank/DDBJ databases">
        <authorList>
            <person name="Dougan E. K."/>
            <person name="Rhodes N."/>
            <person name="Thang M."/>
            <person name="Chan C."/>
        </authorList>
    </citation>
    <scope>NUCLEOTIDE SEQUENCE</scope>
</reference>
<sequence>MKAVPKQKIRDQGMLAYLMREIRTQMQLTHPCIVQLHYYFEDEHHVLLLLEYANGGSLFSLLRQHGQLPEAEAARYYVDVALALMHLHKHGIVHRDLKPENILMCGDPPTKAKLADFGWCAELEKGGAPRNTFCGTWDYLSPEMVENQPHNNKVDIWATGILLFEMLTGRAPFSAPSPAKATDRIRKVDLQVPGYVPPLAADLMQKLLVREPAMRPGLVSRIGLSDRGWAFNDALKHNWIALQVPGTSLELTKSTADVGVAKQLELAARPPTPNKVVQPLAPLAATKEVTVDRGPGPSSAYAEAPPESSPNTASPASTLSVAPAGVRHRGYSDGDGSSHSVSSASTVQARLGFRVLQKCADIAFIYMYVRALQCLWLEDGYE</sequence>
<name>A0A812PXV8_9DINO</name>
<dbReference type="SUPFAM" id="SSF56112">
    <property type="entry name" value="Protein kinase-like (PK-like)"/>
    <property type="match status" value="1"/>
</dbReference>
<dbReference type="InterPro" id="IPR008271">
    <property type="entry name" value="Ser/Thr_kinase_AS"/>
</dbReference>
<dbReference type="Gene3D" id="1.10.510.10">
    <property type="entry name" value="Transferase(Phosphotransferase) domain 1"/>
    <property type="match status" value="1"/>
</dbReference>
<dbReference type="InterPro" id="IPR000719">
    <property type="entry name" value="Prot_kinase_dom"/>
</dbReference>
<evidence type="ECO:0000256" key="4">
    <source>
        <dbReference type="ARBA" id="ARBA00022777"/>
    </source>
</evidence>
<feature type="cross-link" description="Glycyl lysine isopeptide (Lys-Gly) (interchain with G-Cter in SUMO2)" evidence="8">
    <location>
        <position position="98"/>
    </location>
</feature>
<feature type="domain" description="Protein kinase" evidence="10">
    <location>
        <begin position="1"/>
        <end position="240"/>
    </location>
</feature>
<evidence type="ECO:0000256" key="3">
    <source>
        <dbReference type="ARBA" id="ARBA00022741"/>
    </source>
</evidence>
<dbReference type="InterPro" id="IPR011009">
    <property type="entry name" value="Kinase-like_dom_sf"/>
</dbReference>
<keyword evidence="4" id="KW-0418">Kinase</keyword>
<evidence type="ECO:0000256" key="2">
    <source>
        <dbReference type="ARBA" id="ARBA00022679"/>
    </source>
</evidence>
<keyword evidence="12" id="KW-1185">Reference proteome</keyword>
<organism evidence="11 12">
    <name type="scientific">Symbiodinium necroappetens</name>
    <dbReference type="NCBI Taxonomy" id="1628268"/>
    <lineage>
        <taxon>Eukaryota</taxon>
        <taxon>Sar</taxon>
        <taxon>Alveolata</taxon>
        <taxon>Dinophyceae</taxon>
        <taxon>Suessiales</taxon>
        <taxon>Symbiodiniaceae</taxon>
        <taxon>Symbiodinium</taxon>
    </lineage>
</organism>
<feature type="binding site" evidence="7">
    <location>
        <position position="116"/>
    </location>
    <ligand>
        <name>ATP</name>
        <dbReference type="ChEBI" id="CHEBI:30616"/>
    </ligand>
</feature>
<dbReference type="Proteomes" id="UP000601435">
    <property type="component" value="Unassembled WGS sequence"/>
</dbReference>
<dbReference type="GO" id="GO:0005524">
    <property type="term" value="F:ATP binding"/>
    <property type="evidence" value="ECO:0007669"/>
    <property type="project" value="UniProtKB-KW"/>
</dbReference>
<dbReference type="OrthoDB" id="345735at2759"/>
<evidence type="ECO:0000256" key="1">
    <source>
        <dbReference type="ARBA" id="ARBA00022527"/>
    </source>
</evidence>
<dbReference type="InterPro" id="IPR030616">
    <property type="entry name" value="Aur-like"/>
</dbReference>
<dbReference type="PROSITE" id="PS00108">
    <property type="entry name" value="PROTEIN_KINASE_ST"/>
    <property type="match status" value="1"/>
</dbReference>
<protein>
    <submittedName>
        <fullName evidence="11">AUR3 protein</fullName>
    </submittedName>
</protein>
<keyword evidence="5 7" id="KW-0067">ATP-binding</keyword>
<feature type="active site" description="Proton acceptor" evidence="6">
    <location>
        <position position="96"/>
    </location>
</feature>
<accession>A0A812PXV8</accession>
<feature type="binding site" evidence="7">
    <location>
        <begin position="100"/>
        <end position="101"/>
    </location>
    <ligand>
        <name>ATP</name>
        <dbReference type="ChEBI" id="CHEBI:30616"/>
    </ligand>
</feature>
<dbReference type="SMART" id="SM00220">
    <property type="entry name" value="S_TKc"/>
    <property type="match status" value="1"/>
</dbReference>
<evidence type="ECO:0000256" key="9">
    <source>
        <dbReference type="SAM" id="MobiDB-lite"/>
    </source>
</evidence>
<evidence type="ECO:0000313" key="12">
    <source>
        <dbReference type="Proteomes" id="UP000601435"/>
    </source>
</evidence>
<dbReference type="PANTHER" id="PTHR24350">
    <property type="entry name" value="SERINE/THREONINE-PROTEIN KINASE IAL-RELATED"/>
    <property type="match status" value="1"/>
</dbReference>
<keyword evidence="1" id="KW-0723">Serine/threonine-protein kinase</keyword>
<evidence type="ECO:0000259" key="10">
    <source>
        <dbReference type="PROSITE" id="PS50011"/>
    </source>
</evidence>
<feature type="binding site" evidence="7">
    <location>
        <begin position="51"/>
        <end position="53"/>
    </location>
    <ligand>
        <name>ATP</name>
        <dbReference type="ChEBI" id="CHEBI:30616"/>
    </ligand>
</feature>